<accession>A0A1Y4L9K5</accession>
<evidence type="ECO:0000313" key="3">
    <source>
        <dbReference type="Proteomes" id="UP000195897"/>
    </source>
</evidence>
<evidence type="ECO:0000256" key="1">
    <source>
        <dbReference type="SAM" id="MobiDB-lite"/>
    </source>
</evidence>
<feature type="region of interest" description="Disordered" evidence="1">
    <location>
        <begin position="77"/>
        <end position="106"/>
    </location>
</feature>
<dbReference type="RefSeq" id="WP_087371565.1">
    <property type="nucleotide sequence ID" value="NZ_JBGKLX010000002.1"/>
</dbReference>
<gene>
    <name evidence="2" type="ORF">B5F17_05255</name>
</gene>
<sequence>MANRRQDAAVEQALFRSAVGGVRPVSKLFKVKRVEYDDQTGKKLREYEEIVQGTEEVYDSPSTTAQQFWLKNRMPRAWGGEPAAQDGEAEGGVIELPQPMPPETES</sequence>
<evidence type="ECO:0000313" key="2">
    <source>
        <dbReference type="EMBL" id="OUP53415.1"/>
    </source>
</evidence>
<organism evidence="2 3">
    <name type="scientific">Butyricicoccus pullicaecorum</name>
    <dbReference type="NCBI Taxonomy" id="501571"/>
    <lineage>
        <taxon>Bacteria</taxon>
        <taxon>Bacillati</taxon>
        <taxon>Bacillota</taxon>
        <taxon>Clostridia</taxon>
        <taxon>Eubacteriales</taxon>
        <taxon>Butyricicoccaceae</taxon>
        <taxon>Butyricicoccus</taxon>
    </lineage>
</organism>
<name>A0A1Y4L9K5_9FIRM</name>
<reference evidence="3" key="1">
    <citation type="submission" date="2017-04" db="EMBL/GenBank/DDBJ databases">
        <title>Function of individual gut microbiota members based on whole genome sequencing of pure cultures obtained from chicken caecum.</title>
        <authorList>
            <person name="Medvecky M."/>
            <person name="Cejkova D."/>
            <person name="Polansky O."/>
            <person name="Karasova D."/>
            <person name="Kubasova T."/>
            <person name="Cizek A."/>
            <person name="Rychlik I."/>
        </authorList>
    </citation>
    <scope>NUCLEOTIDE SEQUENCE [LARGE SCALE GENOMIC DNA]</scope>
    <source>
        <strain evidence="3">An180</strain>
    </source>
</reference>
<dbReference type="AlphaFoldDB" id="A0A1Y4L9K5"/>
<dbReference type="Proteomes" id="UP000195897">
    <property type="component" value="Unassembled WGS sequence"/>
</dbReference>
<dbReference type="EMBL" id="NFKK01000004">
    <property type="protein sequence ID" value="OUP53415.1"/>
    <property type="molecule type" value="Genomic_DNA"/>
</dbReference>
<proteinExistence type="predicted"/>
<protein>
    <submittedName>
        <fullName evidence="2">Uncharacterized protein</fullName>
    </submittedName>
</protein>
<comment type="caution">
    <text evidence="2">The sequence shown here is derived from an EMBL/GenBank/DDBJ whole genome shotgun (WGS) entry which is preliminary data.</text>
</comment>